<gene>
    <name evidence="1" type="ORF">GDO54_012611</name>
</gene>
<dbReference type="AlphaFoldDB" id="A0AAV3AIF8"/>
<keyword evidence="2" id="KW-1185">Reference proteome</keyword>
<name>A0AAV3AIF8_PYXAD</name>
<dbReference type="EMBL" id="DYDO01000005">
    <property type="protein sequence ID" value="DBA25038.1"/>
    <property type="molecule type" value="Genomic_DNA"/>
</dbReference>
<accession>A0AAV3AIF8</accession>
<evidence type="ECO:0000313" key="2">
    <source>
        <dbReference type="Proteomes" id="UP001181693"/>
    </source>
</evidence>
<evidence type="ECO:0000313" key="1">
    <source>
        <dbReference type="EMBL" id="DBA25038.1"/>
    </source>
</evidence>
<reference evidence="1" key="1">
    <citation type="thesis" date="2020" institute="ProQuest LLC" country="789 East Eisenhower Parkway, Ann Arbor, MI, USA">
        <title>Comparative Genomics and Chromosome Evolution.</title>
        <authorList>
            <person name="Mudd A.B."/>
        </authorList>
    </citation>
    <scope>NUCLEOTIDE SEQUENCE</scope>
    <source>
        <strain evidence="1">1538</strain>
        <tissue evidence="1">Blood</tissue>
    </source>
</reference>
<dbReference type="Proteomes" id="UP001181693">
    <property type="component" value="Unassembled WGS sequence"/>
</dbReference>
<comment type="caution">
    <text evidence="1">The sequence shown here is derived from an EMBL/GenBank/DDBJ whole genome shotgun (WGS) entry which is preliminary data.</text>
</comment>
<sequence>MNKMCLLFKGQVQYLIKSSQVPFHFLPPKCSLGKPPTHTQVMANFLLKVPPPHVLYHLPFKYLLSVRLHLSLWKIICADTGSVEISKWRM</sequence>
<protein>
    <submittedName>
        <fullName evidence="1">Uncharacterized protein</fullName>
    </submittedName>
</protein>
<proteinExistence type="predicted"/>
<organism evidence="1 2">
    <name type="scientific">Pyxicephalus adspersus</name>
    <name type="common">African bullfrog</name>
    <dbReference type="NCBI Taxonomy" id="30357"/>
    <lineage>
        <taxon>Eukaryota</taxon>
        <taxon>Metazoa</taxon>
        <taxon>Chordata</taxon>
        <taxon>Craniata</taxon>
        <taxon>Vertebrata</taxon>
        <taxon>Euteleostomi</taxon>
        <taxon>Amphibia</taxon>
        <taxon>Batrachia</taxon>
        <taxon>Anura</taxon>
        <taxon>Neobatrachia</taxon>
        <taxon>Ranoidea</taxon>
        <taxon>Pyxicephalidae</taxon>
        <taxon>Pyxicephalinae</taxon>
        <taxon>Pyxicephalus</taxon>
    </lineage>
</organism>